<reference evidence="2 3" key="1">
    <citation type="submission" date="2016-01" db="EMBL/GenBank/DDBJ databases">
        <title>Draft Genome Sequences of Seven Thermophilic Sporeformers Isolated from Foods.</title>
        <authorList>
            <person name="Berendsen E.M."/>
            <person name="Wells-Bennik M.H."/>
            <person name="Krawcyk A.O."/>
            <person name="De Jong A."/>
            <person name="Holsappel S."/>
            <person name="Eijlander R.T."/>
            <person name="Kuipers O.P."/>
        </authorList>
    </citation>
    <scope>NUCLEOTIDE SEQUENCE [LARGE SCALE GENOMIC DNA]</scope>
    <source>
        <strain evidence="2 3">B4135</strain>
    </source>
</reference>
<gene>
    <name evidence="2" type="ORF">B4135_0789</name>
</gene>
<protein>
    <submittedName>
        <fullName evidence="2">Uncharacterized protein</fullName>
    </submittedName>
</protein>
<sequence length="37" mass="3853">MEKRHGGGDGERDPGVGNTGIRKGKSEEGKSKGKIIS</sequence>
<feature type="region of interest" description="Disordered" evidence="1">
    <location>
        <begin position="1"/>
        <end position="37"/>
    </location>
</feature>
<feature type="compositionally biased region" description="Basic and acidic residues" evidence="1">
    <location>
        <begin position="1"/>
        <end position="14"/>
    </location>
</feature>
<dbReference type="Proteomes" id="UP000075683">
    <property type="component" value="Unassembled WGS sequence"/>
</dbReference>
<proteinExistence type="predicted"/>
<organism evidence="2 3">
    <name type="scientific">Caldibacillus debilis</name>
    <dbReference type="NCBI Taxonomy" id="301148"/>
    <lineage>
        <taxon>Bacteria</taxon>
        <taxon>Bacillati</taxon>
        <taxon>Bacillota</taxon>
        <taxon>Bacilli</taxon>
        <taxon>Bacillales</taxon>
        <taxon>Bacillaceae</taxon>
        <taxon>Caldibacillus</taxon>
    </lineage>
</organism>
<evidence type="ECO:0000313" key="2">
    <source>
        <dbReference type="EMBL" id="KYD19890.1"/>
    </source>
</evidence>
<comment type="caution">
    <text evidence="2">The sequence shown here is derived from an EMBL/GenBank/DDBJ whole genome shotgun (WGS) entry which is preliminary data.</text>
</comment>
<accession>A0A150M5K8</accession>
<evidence type="ECO:0000256" key="1">
    <source>
        <dbReference type="SAM" id="MobiDB-lite"/>
    </source>
</evidence>
<name>A0A150M5K8_9BACI</name>
<dbReference type="STRING" id="301148.B4135_0789"/>
<dbReference type="AlphaFoldDB" id="A0A150M5K8"/>
<evidence type="ECO:0000313" key="3">
    <source>
        <dbReference type="Proteomes" id="UP000075683"/>
    </source>
</evidence>
<dbReference type="EMBL" id="LQYT01000037">
    <property type="protein sequence ID" value="KYD19890.1"/>
    <property type="molecule type" value="Genomic_DNA"/>
</dbReference>